<dbReference type="PANTHER" id="PTHR37049:SF4">
    <property type="entry name" value="RHODANESE DOMAIN-CONTAINING PROTEIN"/>
    <property type="match status" value="1"/>
</dbReference>
<keyword evidence="3" id="KW-1185">Reference proteome</keyword>
<organism evidence="2 3">
    <name type="scientific">Chytriomyces confervae</name>
    <dbReference type="NCBI Taxonomy" id="246404"/>
    <lineage>
        <taxon>Eukaryota</taxon>
        <taxon>Fungi</taxon>
        <taxon>Fungi incertae sedis</taxon>
        <taxon>Chytridiomycota</taxon>
        <taxon>Chytridiomycota incertae sedis</taxon>
        <taxon>Chytridiomycetes</taxon>
        <taxon>Chytridiales</taxon>
        <taxon>Chytriomycetaceae</taxon>
        <taxon>Chytriomyces</taxon>
    </lineage>
</organism>
<evidence type="ECO:0000313" key="2">
    <source>
        <dbReference type="EMBL" id="TPX78308.1"/>
    </source>
</evidence>
<keyword evidence="1" id="KW-0732">Signal</keyword>
<feature type="signal peptide" evidence="1">
    <location>
        <begin position="1"/>
        <end position="20"/>
    </location>
</feature>
<sequence>MLVLSPTILLLLSTASSIYAQATTDACASLAARASPDGKLVASIERVEACYNSFPATTADKKAQIDALKGYFNIYPFKYIAKDIKAPYYPMSYDFYADLDSIVADPAITTEYQLQRSIQRSIAKLEDGHNSYTLSCFDAFRFVQPFRLMPAYSGESVSITIDRLYVESKSLTDIWTNGTQQQPLSSYIGATVVSMDGRDPLEYLQGFADVYNPIGHAPETRFNGLFSSYKGLNSSDDSHFADQSNAPRTSTITYELRLKSGSTATVAFPWIGVLTKPITDIATAQTYHASCSAPNKTPTSSLFGPVGAGEAPGIKKVHEDDLNYFYLLADGITGVFHMTGFDPTTGVPEADQPPVIKAWVESMVSGLQGLEAAGATRLIIDLTGNGGGIVIYGWGLLNYIFASTKLEPLEYTFPLTEQLRSTLSNPALVNTEAVQSLLAGRTLQGAKLSNAVTDLLTPGTTVFNVPVKFTNRFLMDFERAPEEATTSARFSDYAPLKNVYNGRNVVIVSNGLCGSTCAQFTTIARDQLGVKAVTYGGGKQRSLSGTRNFDPTSFAAGFIATYKQIDSYINVISKRDDASDSKLNPAPFLYNVDMSGSNMAFAVSFSTKGKYPDAPIEWVIAPSDVHLDSADVKLNDGASVWNAILKSKAFELASTVAVVPGGGSNTAVATKKSGASFVTAGAFILGSALLVLF</sequence>
<protein>
    <submittedName>
        <fullName evidence="2">Uncharacterized protein</fullName>
    </submittedName>
</protein>
<evidence type="ECO:0000313" key="3">
    <source>
        <dbReference type="Proteomes" id="UP000320333"/>
    </source>
</evidence>
<dbReference type="InterPro" id="IPR052766">
    <property type="entry name" value="S41A_metabolite_peptidase"/>
</dbReference>
<feature type="chain" id="PRO_5021226790" evidence="1">
    <location>
        <begin position="21"/>
        <end position="693"/>
    </location>
</feature>
<proteinExistence type="predicted"/>
<dbReference type="Proteomes" id="UP000320333">
    <property type="component" value="Unassembled WGS sequence"/>
</dbReference>
<dbReference type="InterPro" id="IPR029045">
    <property type="entry name" value="ClpP/crotonase-like_dom_sf"/>
</dbReference>
<dbReference type="Gene3D" id="3.90.226.10">
    <property type="entry name" value="2-enoyl-CoA Hydratase, Chain A, domain 1"/>
    <property type="match status" value="1"/>
</dbReference>
<reference evidence="2 3" key="1">
    <citation type="journal article" date="2019" name="Sci. Rep.">
        <title>Comparative genomics of chytrid fungi reveal insights into the obligate biotrophic and pathogenic lifestyle of Synchytrium endobioticum.</title>
        <authorList>
            <person name="van de Vossenberg B.T.L.H."/>
            <person name="Warris S."/>
            <person name="Nguyen H.D.T."/>
            <person name="van Gent-Pelzer M.P.E."/>
            <person name="Joly D.L."/>
            <person name="van de Geest H.C."/>
            <person name="Bonants P.J.M."/>
            <person name="Smith D.S."/>
            <person name="Levesque C.A."/>
            <person name="van der Lee T.A.J."/>
        </authorList>
    </citation>
    <scope>NUCLEOTIDE SEQUENCE [LARGE SCALE GENOMIC DNA]</scope>
    <source>
        <strain evidence="2 3">CBS 675.73</strain>
    </source>
</reference>
<comment type="caution">
    <text evidence="2">The sequence shown here is derived from an EMBL/GenBank/DDBJ whole genome shotgun (WGS) entry which is preliminary data.</text>
</comment>
<dbReference type="OrthoDB" id="2437318at2759"/>
<evidence type="ECO:0000256" key="1">
    <source>
        <dbReference type="SAM" id="SignalP"/>
    </source>
</evidence>
<dbReference type="EMBL" id="QEAP01000006">
    <property type="protein sequence ID" value="TPX78308.1"/>
    <property type="molecule type" value="Genomic_DNA"/>
</dbReference>
<dbReference type="SUPFAM" id="SSF52096">
    <property type="entry name" value="ClpP/crotonase"/>
    <property type="match status" value="1"/>
</dbReference>
<dbReference type="AlphaFoldDB" id="A0A507FSJ9"/>
<accession>A0A507FSJ9</accession>
<gene>
    <name evidence="2" type="ORF">CcCBS67573_g00427</name>
</gene>
<name>A0A507FSJ9_9FUNG</name>
<dbReference type="PANTHER" id="PTHR37049">
    <property type="entry name" value="PEPTIDASE S41 FAMILY PROTEIN"/>
    <property type="match status" value="1"/>
</dbReference>